<sequence length="80" mass="7558">MNTVKKAAFITVAAGGILAAGIGGASASSDADGAAVNSPGVVSGNNIQVPVHVPVNLCGNSINVVGLVNPAFGNVCVNAG</sequence>
<keyword evidence="2" id="KW-0134">Cell wall</keyword>
<reference evidence="9 10" key="1">
    <citation type="submission" date="2017-03" db="EMBL/GenBank/DDBJ databases">
        <title>Draft genome sequence of Streptomyces scabrisporus NF3, endophyte isolated from Amphipterygium adstringens.</title>
        <authorList>
            <person name="Vazquez M."/>
            <person name="Ceapa C.D."/>
            <person name="Rodriguez Luna D."/>
            <person name="Sanchez Esquivel S."/>
        </authorList>
    </citation>
    <scope>NUCLEOTIDE SEQUENCE [LARGE SCALE GENOMIC DNA]</scope>
    <source>
        <strain evidence="9 10">NF3</strain>
    </source>
</reference>
<dbReference type="OrthoDB" id="3544424at2"/>
<comment type="caution">
    <text evidence="9">The sequence shown here is derived from an EMBL/GenBank/DDBJ whole genome shotgun (WGS) entry which is preliminary data.</text>
</comment>
<evidence type="ECO:0000256" key="6">
    <source>
        <dbReference type="ARBA" id="ARBA00023087"/>
    </source>
</evidence>
<dbReference type="EMBL" id="MWQN01000001">
    <property type="protein sequence ID" value="OPC81566.1"/>
    <property type="molecule type" value="Genomic_DNA"/>
</dbReference>
<feature type="signal peptide" evidence="7">
    <location>
        <begin position="1"/>
        <end position="27"/>
    </location>
</feature>
<evidence type="ECO:0000259" key="8">
    <source>
        <dbReference type="PROSITE" id="PS51884"/>
    </source>
</evidence>
<keyword evidence="10" id="KW-1185">Reference proteome</keyword>
<evidence type="ECO:0000256" key="7">
    <source>
        <dbReference type="SAM" id="SignalP"/>
    </source>
</evidence>
<evidence type="ECO:0000256" key="1">
    <source>
        <dbReference type="ARBA" id="ARBA00004191"/>
    </source>
</evidence>
<evidence type="ECO:0000313" key="9">
    <source>
        <dbReference type="EMBL" id="OPC81566.1"/>
    </source>
</evidence>
<evidence type="ECO:0000313" key="10">
    <source>
        <dbReference type="Proteomes" id="UP000190037"/>
    </source>
</evidence>
<evidence type="ECO:0000256" key="2">
    <source>
        <dbReference type="ARBA" id="ARBA00022512"/>
    </source>
</evidence>
<organism evidence="9 10">
    <name type="scientific">Embleya scabrispora</name>
    <dbReference type="NCBI Taxonomy" id="159449"/>
    <lineage>
        <taxon>Bacteria</taxon>
        <taxon>Bacillati</taxon>
        <taxon>Actinomycetota</taxon>
        <taxon>Actinomycetes</taxon>
        <taxon>Kitasatosporales</taxon>
        <taxon>Streptomycetaceae</taxon>
        <taxon>Embleya</taxon>
    </lineage>
</organism>
<dbReference type="RefSeq" id="WP_078975845.1">
    <property type="nucleotide sequence ID" value="NZ_MWQN01000001.1"/>
</dbReference>
<name>A0A1T3NXI6_9ACTN</name>
<keyword evidence="3" id="KW-0964">Secreted</keyword>
<feature type="chain" id="PRO_5012888215" evidence="7">
    <location>
        <begin position="28"/>
        <end position="80"/>
    </location>
</feature>
<comment type="subcellular location">
    <subcellularLocation>
        <location evidence="1">Secreted</location>
        <location evidence="1">Cell wall</location>
    </subcellularLocation>
</comment>
<dbReference type="Proteomes" id="UP000190037">
    <property type="component" value="Unassembled WGS sequence"/>
</dbReference>
<evidence type="ECO:0000256" key="3">
    <source>
        <dbReference type="ARBA" id="ARBA00022525"/>
    </source>
</evidence>
<feature type="domain" description="Chaplin" evidence="8">
    <location>
        <begin position="38"/>
        <end position="78"/>
    </location>
</feature>
<dbReference type="Pfam" id="PF03777">
    <property type="entry name" value="ChpA-C"/>
    <property type="match status" value="1"/>
</dbReference>
<gene>
    <name evidence="9" type="ORF">B4N89_11960</name>
</gene>
<protein>
    <submittedName>
        <fullName evidence="9">Chaplin</fullName>
    </submittedName>
</protein>
<dbReference type="PROSITE" id="PS51884">
    <property type="entry name" value="CHAPLIN"/>
    <property type="match status" value="1"/>
</dbReference>
<keyword evidence="5" id="KW-0130">Cell adhesion</keyword>
<keyword evidence="6" id="KW-0034">Amyloid</keyword>
<proteinExistence type="predicted"/>
<accession>A0A1T3NXI6</accession>
<dbReference type="AlphaFoldDB" id="A0A1T3NXI6"/>
<evidence type="ECO:0000256" key="5">
    <source>
        <dbReference type="ARBA" id="ARBA00022889"/>
    </source>
</evidence>
<keyword evidence="4 7" id="KW-0732">Signal</keyword>
<dbReference type="InterPro" id="IPR005528">
    <property type="entry name" value="ChpA-H"/>
</dbReference>
<evidence type="ECO:0000256" key="4">
    <source>
        <dbReference type="ARBA" id="ARBA00022729"/>
    </source>
</evidence>
<dbReference type="STRING" id="159449.B4N89_11960"/>
<dbReference type="GO" id="GO:0007155">
    <property type="term" value="P:cell adhesion"/>
    <property type="evidence" value="ECO:0007669"/>
    <property type="project" value="UniProtKB-KW"/>
</dbReference>